<dbReference type="EMBL" id="LK052938">
    <property type="protein sequence ID" value="CDR38446.1"/>
    <property type="molecule type" value="Genomic_DNA"/>
</dbReference>
<evidence type="ECO:0000313" key="3">
    <source>
        <dbReference type="EMBL" id="CDR38446.1"/>
    </source>
</evidence>
<reference evidence="3" key="1">
    <citation type="journal article" date="2014" name="Genome Announc.">
        <title>Draft genome sequence of Rhodosporidium toruloides CECT1137, an oleaginous yeast of biotechnological interest.</title>
        <authorList>
            <person name="Morin N."/>
            <person name="Calcas X."/>
            <person name="Devillers H."/>
            <person name="Durrens P."/>
            <person name="Sherman D.J."/>
            <person name="Nicaud J.-M."/>
            <person name="Neuveglise C."/>
        </authorList>
    </citation>
    <scope>NUCLEOTIDE SEQUENCE</scope>
    <source>
        <strain evidence="3">CECT1137</strain>
    </source>
</reference>
<feature type="signal peptide" evidence="2">
    <location>
        <begin position="1"/>
        <end position="20"/>
    </location>
</feature>
<keyword evidence="2" id="KW-0732">Signal</keyword>
<dbReference type="AlphaFoldDB" id="A0A061AMT6"/>
<gene>
    <name evidence="3" type="ORF">RHTO0S_03e09604g</name>
</gene>
<sequence>MLARLAMTALAALSATPALAKLQSMRATIPGSLHQCEQTNLFFFDTSNTRPLSVLFLPSSQVPDSLRSGTTTVSEAEKYSPVLALEGIETPDAQQYDFELQIKEGEVVELFGFLPDGSGKALSLTRAITTPLPGATNCLNNVPTSIAGAGSVTTAVSASQPSASSGAGSSSSSTSKASSSSSSAPSSGSSASSAYSSSPSAPSSAPSPSSAAVKGHAVDPAILAGWSAAVAGVVFVASGLLS</sequence>
<evidence type="ECO:0000256" key="2">
    <source>
        <dbReference type="SAM" id="SignalP"/>
    </source>
</evidence>
<evidence type="ECO:0000256" key="1">
    <source>
        <dbReference type="SAM" id="MobiDB-lite"/>
    </source>
</evidence>
<accession>A0A061AMT6</accession>
<feature type="chain" id="PRO_5001593554" evidence="2">
    <location>
        <begin position="21"/>
        <end position="242"/>
    </location>
</feature>
<dbReference type="OrthoDB" id="2538322at2759"/>
<name>A0A061AMT6_RHOTO</name>
<protein>
    <submittedName>
        <fullName evidence="3">RHTO0S03e09604g1_1</fullName>
    </submittedName>
</protein>
<feature type="region of interest" description="Disordered" evidence="1">
    <location>
        <begin position="158"/>
        <end position="212"/>
    </location>
</feature>
<organism evidence="3">
    <name type="scientific">Rhodotorula toruloides</name>
    <name type="common">Yeast</name>
    <name type="synonym">Rhodosporidium toruloides</name>
    <dbReference type="NCBI Taxonomy" id="5286"/>
    <lineage>
        <taxon>Eukaryota</taxon>
        <taxon>Fungi</taxon>
        <taxon>Dikarya</taxon>
        <taxon>Basidiomycota</taxon>
        <taxon>Pucciniomycotina</taxon>
        <taxon>Microbotryomycetes</taxon>
        <taxon>Sporidiobolales</taxon>
        <taxon>Sporidiobolaceae</taxon>
        <taxon>Rhodotorula</taxon>
    </lineage>
</organism>
<proteinExistence type="predicted"/>